<dbReference type="Proteomes" id="UP000199607">
    <property type="component" value="Unassembled WGS sequence"/>
</dbReference>
<feature type="transmembrane region" description="Helical" evidence="1">
    <location>
        <begin position="45"/>
        <end position="62"/>
    </location>
</feature>
<evidence type="ECO:0000259" key="2">
    <source>
        <dbReference type="Pfam" id="PF26496"/>
    </source>
</evidence>
<keyword evidence="1" id="KW-0812">Transmembrane</keyword>
<dbReference type="AlphaFoldDB" id="A0A1I4B8E2"/>
<feature type="transmembrane region" description="Helical" evidence="1">
    <location>
        <begin position="99"/>
        <end position="117"/>
    </location>
</feature>
<reference evidence="4" key="1">
    <citation type="submission" date="2016-10" db="EMBL/GenBank/DDBJ databases">
        <authorList>
            <person name="Varghese N."/>
            <person name="Submissions S."/>
        </authorList>
    </citation>
    <scope>NUCLEOTIDE SEQUENCE [LARGE SCALE GENOMIC DNA]</scope>
    <source>
        <strain evidence="4">CGMCC 1.7738</strain>
    </source>
</reference>
<accession>A0A1I4B8E2</accession>
<dbReference type="STRING" id="553466.SAMN04487950_0384"/>
<feature type="transmembrane region" description="Helical" evidence="1">
    <location>
        <begin position="74"/>
        <end position="93"/>
    </location>
</feature>
<keyword evidence="1" id="KW-1133">Transmembrane helix</keyword>
<evidence type="ECO:0000256" key="1">
    <source>
        <dbReference type="SAM" id="Phobius"/>
    </source>
</evidence>
<protein>
    <recommendedName>
        <fullName evidence="2">DUF8163 domain-containing protein</fullName>
    </recommendedName>
</protein>
<feature type="domain" description="DUF8163" evidence="2">
    <location>
        <begin position="3"/>
        <end position="132"/>
    </location>
</feature>
<evidence type="ECO:0000313" key="3">
    <source>
        <dbReference type="EMBL" id="SFK65024.1"/>
    </source>
</evidence>
<gene>
    <name evidence="3" type="ORF">SAMN04487950_0384</name>
</gene>
<dbReference type="EMBL" id="FOTC01000001">
    <property type="protein sequence ID" value="SFK65024.1"/>
    <property type="molecule type" value="Genomic_DNA"/>
</dbReference>
<name>A0A1I4B8E2_9EURY</name>
<feature type="transmembrane region" description="Helical" evidence="1">
    <location>
        <begin position="12"/>
        <end position="33"/>
    </location>
</feature>
<keyword evidence="1" id="KW-0472">Membrane</keyword>
<proteinExistence type="predicted"/>
<keyword evidence="4" id="KW-1185">Reference proteome</keyword>
<evidence type="ECO:0000313" key="4">
    <source>
        <dbReference type="Proteomes" id="UP000199607"/>
    </source>
</evidence>
<dbReference type="InterPro" id="IPR058477">
    <property type="entry name" value="DUF8163"/>
</dbReference>
<dbReference type="Pfam" id="PF26496">
    <property type="entry name" value="DUF8163"/>
    <property type="match status" value="1"/>
</dbReference>
<organism evidence="3 4">
    <name type="scientific">Halogranum rubrum</name>
    <dbReference type="NCBI Taxonomy" id="553466"/>
    <lineage>
        <taxon>Archaea</taxon>
        <taxon>Methanobacteriati</taxon>
        <taxon>Methanobacteriota</taxon>
        <taxon>Stenosarchaea group</taxon>
        <taxon>Halobacteria</taxon>
        <taxon>Halobacteriales</taxon>
        <taxon>Haloferacaceae</taxon>
    </lineage>
</organism>
<sequence length="132" mass="13732">MAAVWLAGPIALVFVGVLGLGVVVLSSPFAFALGQVLLLGLPTDGAVIAIVIVECGLCCILLSEYSLLDNSGRYQLGTVMALAILGGIGVAALVLSEQLWVVAAVWTALIAFVAYGLHRVELVQLNLVRQET</sequence>